<name>A0A3M7QI74_BRAPC</name>
<organism evidence="1 2">
    <name type="scientific">Brachionus plicatilis</name>
    <name type="common">Marine rotifer</name>
    <name type="synonym">Brachionus muelleri</name>
    <dbReference type="NCBI Taxonomy" id="10195"/>
    <lineage>
        <taxon>Eukaryota</taxon>
        <taxon>Metazoa</taxon>
        <taxon>Spiralia</taxon>
        <taxon>Gnathifera</taxon>
        <taxon>Rotifera</taxon>
        <taxon>Eurotatoria</taxon>
        <taxon>Monogononta</taxon>
        <taxon>Pseudotrocha</taxon>
        <taxon>Ploima</taxon>
        <taxon>Brachionidae</taxon>
        <taxon>Brachionus</taxon>
    </lineage>
</organism>
<reference evidence="1 2" key="1">
    <citation type="journal article" date="2018" name="Sci. Rep.">
        <title>Genomic signatures of local adaptation to the degree of environmental predictability in rotifers.</title>
        <authorList>
            <person name="Franch-Gras L."/>
            <person name="Hahn C."/>
            <person name="Garcia-Roger E.M."/>
            <person name="Carmona M.J."/>
            <person name="Serra M."/>
            <person name="Gomez A."/>
        </authorList>
    </citation>
    <scope>NUCLEOTIDE SEQUENCE [LARGE SCALE GENOMIC DNA]</scope>
    <source>
        <strain evidence="1">HYR1</strain>
    </source>
</reference>
<dbReference type="EMBL" id="REGN01006093">
    <property type="protein sequence ID" value="RNA10943.1"/>
    <property type="molecule type" value="Genomic_DNA"/>
</dbReference>
<proteinExistence type="predicted"/>
<accession>A0A3M7QI74</accession>
<keyword evidence="2" id="KW-1185">Reference proteome</keyword>
<evidence type="ECO:0000313" key="1">
    <source>
        <dbReference type="EMBL" id="RNA10943.1"/>
    </source>
</evidence>
<dbReference type="AlphaFoldDB" id="A0A3M7QI74"/>
<comment type="caution">
    <text evidence="1">The sequence shown here is derived from an EMBL/GenBank/DDBJ whole genome shotgun (WGS) entry which is preliminary data.</text>
</comment>
<evidence type="ECO:0000313" key="2">
    <source>
        <dbReference type="Proteomes" id="UP000276133"/>
    </source>
</evidence>
<sequence>MIYILFKQNRFKKKALQWTPYKHNSVRTKPTSLHIKHINPNQRIQIKFNQTIKYPILINKSPRLTYEENVALFLQNDPDISLQIT</sequence>
<gene>
    <name evidence="1" type="ORF">BpHYR1_022574</name>
</gene>
<dbReference type="Proteomes" id="UP000276133">
    <property type="component" value="Unassembled WGS sequence"/>
</dbReference>
<protein>
    <submittedName>
        <fullName evidence="1">Uncharacterized protein</fullName>
    </submittedName>
</protein>